<sequence length="201" mass="22333">MFIQVIRGKVADGPGLRRFLDRWTEELRPGAVGYLGSTSGIREDGTFITLVRFESEEAARRNSERPEQDSWWFETKDCFDGPVSFMDCPYVTTWRAGGGADDVGFVQILEGRTADARRLGELKTEAGDSGHGVRPGILGGTFAAADDGRYVEAVYFTDEAEARAKDLEVPDDLRSLLTEESRLMGRVDYFDLHEPILGSAR</sequence>
<dbReference type="EMBL" id="BAABFB010000047">
    <property type="protein sequence ID" value="GAA4481192.1"/>
    <property type="molecule type" value="Genomic_DNA"/>
</dbReference>
<dbReference type="RefSeq" id="WP_345346035.1">
    <property type="nucleotide sequence ID" value="NZ_BAABFB010000047.1"/>
</dbReference>
<evidence type="ECO:0000313" key="2">
    <source>
        <dbReference type="Proteomes" id="UP001501183"/>
    </source>
</evidence>
<comment type="caution">
    <text evidence="1">The sequence shown here is derived from an EMBL/GenBank/DDBJ whole genome shotgun (WGS) entry which is preliminary data.</text>
</comment>
<protein>
    <recommendedName>
        <fullName evidence="3">ABM domain-containing protein</fullName>
    </recommendedName>
</protein>
<reference evidence="2" key="1">
    <citation type="journal article" date="2019" name="Int. J. Syst. Evol. Microbiol.">
        <title>The Global Catalogue of Microorganisms (GCM) 10K type strain sequencing project: providing services to taxonomists for standard genome sequencing and annotation.</title>
        <authorList>
            <consortium name="The Broad Institute Genomics Platform"/>
            <consortium name="The Broad Institute Genome Sequencing Center for Infectious Disease"/>
            <person name="Wu L."/>
            <person name="Ma J."/>
        </authorList>
    </citation>
    <scope>NUCLEOTIDE SEQUENCE [LARGE SCALE GENOMIC DNA]</scope>
    <source>
        <strain evidence="2">JCM 32206</strain>
    </source>
</reference>
<name>A0ABP8P696_9NOCA</name>
<dbReference type="Proteomes" id="UP001501183">
    <property type="component" value="Unassembled WGS sequence"/>
</dbReference>
<evidence type="ECO:0000313" key="1">
    <source>
        <dbReference type="EMBL" id="GAA4481192.1"/>
    </source>
</evidence>
<accession>A0ABP8P696</accession>
<keyword evidence="2" id="KW-1185">Reference proteome</keyword>
<proteinExistence type="predicted"/>
<evidence type="ECO:0008006" key="3">
    <source>
        <dbReference type="Google" id="ProtNLM"/>
    </source>
</evidence>
<organism evidence="1 2">
    <name type="scientific">Rhodococcus olei</name>
    <dbReference type="NCBI Taxonomy" id="2161675"/>
    <lineage>
        <taxon>Bacteria</taxon>
        <taxon>Bacillati</taxon>
        <taxon>Actinomycetota</taxon>
        <taxon>Actinomycetes</taxon>
        <taxon>Mycobacteriales</taxon>
        <taxon>Nocardiaceae</taxon>
        <taxon>Rhodococcus</taxon>
    </lineage>
</organism>
<gene>
    <name evidence="1" type="ORF">GCM10023094_28940</name>
</gene>